<protein>
    <recommendedName>
        <fullName evidence="1">Reverse transcriptase/retrotransposon-derived protein RNase H-like domain-containing protein</fullName>
    </recommendedName>
</protein>
<accession>A0A371HDJ6</accession>
<dbReference type="PANTHER" id="PTHR48475:SF2">
    <property type="entry name" value="RIBONUCLEASE H"/>
    <property type="match status" value="1"/>
</dbReference>
<comment type="caution">
    <text evidence="2">The sequence shown here is derived from an EMBL/GenBank/DDBJ whole genome shotgun (WGS) entry which is preliminary data.</text>
</comment>
<dbReference type="AlphaFoldDB" id="A0A371HDJ6"/>
<feature type="domain" description="Reverse transcriptase/retrotransposon-derived protein RNase H-like" evidence="1">
    <location>
        <begin position="65"/>
        <end position="133"/>
    </location>
</feature>
<keyword evidence="3" id="KW-1185">Reference proteome</keyword>
<dbReference type="InterPro" id="IPR043502">
    <property type="entry name" value="DNA/RNA_pol_sf"/>
</dbReference>
<dbReference type="Pfam" id="PF17919">
    <property type="entry name" value="RT_RNaseH_2"/>
    <property type="match status" value="1"/>
</dbReference>
<dbReference type="InterPro" id="IPR041577">
    <property type="entry name" value="RT_RNaseH_2"/>
</dbReference>
<dbReference type="EMBL" id="QJKJ01002894">
    <property type="protein sequence ID" value="RDY00827.1"/>
    <property type="molecule type" value="Genomic_DNA"/>
</dbReference>
<dbReference type="SUPFAM" id="SSF56672">
    <property type="entry name" value="DNA/RNA polymerases"/>
    <property type="match status" value="1"/>
</dbReference>
<evidence type="ECO:0000259" key="1">
    <source>
        <dbReference type="Pfam" id="PF17919"/>
    </source>
</evidence>
<sequence length="197" mass="22001">MLTKRGIEANLEKCQAIINMRSPRTVNEVQQLTGRITTLLRFLSRSTKTTVPIFKTPKKGDSFIWIVESEEAFLRLNALLATPPILTKLTFGIPLLIYISVAKEAVSAVVVQEKEGNQHLIYFVSKTLQEAKKISKDRKGGPRPGCGISEVTPLLLGMDLPIKQVLRKPDLASRMVAWSAQLSKFDISYENRGHIKA</sequence>
<dbReference type="OrthoDB" id="1938451at2759"/>
<feature type="non-terminal residue" evidence="2">
    <location>
        <position position="1"/>
    </location>
</feature>
<evidence type="ECO:0000313" key="2">
    <source>
        <dbReference type="EMBL" id="RDY00827.1"/>
    </source>
</evidence>
<gene>
    <name evidence="2" type="ORF">CR513_15937</name>
</gene>
<name>A0A371HDJ6_MUCPR</name>
<dbReference type="Gene3D" id="3.30.70.270">
    <property type="match status" value="1"/>
</dbReference>
<dbReference type="PANTHER" id="PTHR48475">
    <property type="entry name" value="RIBONUCLEASE H"/>
    <property type="match status" value="1"/>
</dbReference>
<dbReference type="InterPro" id="IPR043128">
    <property type="entry name" value="Rev_trsase/Diguanyl_cyclase"/>
</dbReference>
<dbReference type="Proteomes" id="UP000257109">
    <property type="component" value="Unassembled WGS sequence"/>
</dbReference>
<reference evidence="2" key="1">
    <citation type="submission" date="2018-05" db="EMBL/GenBank/DDBJ databases">
        <title>Draft genome of Mucuna pruriens seed.</title>
        <authorList>
            <person name="Nnadi N.E."/>
            <person name="Vos R."/>
            <person name="Hasami M.H."/>
            <person name="Devisetty U.K."/>
            <person name="Aguiy J.C."/>
        </authorList>
    </citation>
    <scope>NUCLEOTIDE SEQUENCE [LARGE SCALE GENOMIC DNA]</scope>
    <source>
        <strain evidence="2">JCA_2017</strain>
    </source>
</reference>
<evidence type="ECO:0000313" key="3">
    <source>
        <dbReference type="Proteomes" id="UP000257109"/>
    </source>
</evidence>
<proteinExistence type="predicted"/>
<organism evidence="2 3">
    <name type="scientific">Mucuna pruriens</name>
    <name type="common">Velvet bean</name>
    <name type="synonym">Dolichos pruriens</name>
    <dbReference type="NCBI Taxonomy" id="157652"/>
    <lineage>
        <taxon>Eukaryota</taxon>
        <taxon>Viridiplantae</taxon>
        <taxon>Streptophyta</taxon>
        <taxon>Embryophyta</taxon>
        <taxon>Tracheophyta</taxon>
        <taxon>Spermatophyta</taxon>
        <taxon>Magnoliopsida</taxon>
        <taxon>eudicotyledons</taxon>
        <taxon>Gunneridae</taxon>
        <taxon>Pentapetalae</taxon>
        <taxon>rosids</taxon>
        <taxon>fabids</taxon>
        <taxon>Fabales</taxon>
        <taxon>Fabaceae</taxon>
        <taxon>Papilionoideae</taxon>
        <taxon>50 kb inversion clade</taxon>
        <taxon>NPAAA clade</taxon>
        <taxon>indigoferoid/millettioid clade</taxon>
        <taxon>Phaseoleae</taxon>
        <taxon>Mucuna</taxon>
    </lineage>
</organism>